<dbReference type="Gene3D" id="3.40.630.30">
    <property type="match status" value="1"/>
</dbReference>
<dbReference type="EC" id="2.3.1.-" evidence="2"/>
<evidence type="ECO:0000259" key="1">
    <source>
        <dbReference type="PROSITE" id="PS51729"/>
    </source>
</evidence>
<dbReference type="PROSITE" id="PS51729">
    <property type="entry name" value="GNAT_YJDJ"/>
    <property type="match status" value="1"/>
</dbReference>
<gene>
    <name evidence="2" type="ORF">ACFO3Q_01250</name>
</gene>
<evidence type="ECO:0000313" key="2">
    <source>
        <dbReference type="EMBL" id="MFC4726805.1"/>
    </source>
</evidence>
<dbReference type="Proteomes" id="UP001595892">
    <property type="component" value="Unassembled WGS sequence"/>
</dbReference>
<dbReference type="RefSeq" id="WP_377002757.1">
    <property type="nucleotide sequence ID" value="NZ_JBHSGG010000002.1"/>
</dbReference>
<keyword evidence="2" id="KW-0012">Acyltransferase</keyword>
<accession>A0ABV9NG38</accession>
<dbReference type="InterPro" id="IPR016181">
    <property type="entry name" value="Acyl_CoA_acyltransferase"/>
</dbReference>
<dbReference type="EMBL" id="JBHSGG010000002">
    <property type="protein sequence ID" value="MFC4726805.1"/>
    <property type="molecule type" value="Genomic_DNA"/>
</dbReference>
<organism evidence="2 3">
    <name type="scientific">Coralloluteibacterium thermophilum</name>
    <dbReference type="NCBI Taxonomy" id="2707049"/>
    <lineage>
        <taxon>Bacteria</taxon>
        <taxon>Pseudomonadati</taxon>
        <taxon>Pseudomonadota</taxon>
        <taxon>Gammaproteobacteria</taxon>
        <taxon>Lysobacterales</taxon>
        <taxon>Lysobacteraceae</taxon>
        <taxon>Coralloluteibacterium</taxon>
    </lineage>
</organism>
<dbReference type="InterPro" id="IPR045057">
    <property type="entry name" value="Gcn5-rel_NAT"/>
</dbReference>
<protein>
    <submittedName>
        <fullName evidence="2">GNAT family N-acetyltransferase</fullName>
        <ecNumber evidence="2">2.3.1.-</ecNumber>
    </submittedName>
</protein>
<keyword evidence="3" id="KW-1185">Reference proteome</keyword>
<dbReference type="InterPro" id="IPR031165">
    <property type="entry name" value="GNAT_YJDJ"/>
</dbReference>
<name>A0ABV9NG38_9GAMM</name>
<dbReference type="PANTHER" id="PTHR31435">
    <property type="entry name" value="PROTEIN NATD1"/>
    <property type="match status" value="1"/>
</dbReference>
<comment type="caution">
    <text evidence="2">The sequence shown here is derived from an EMBL/GenBank/DDBJ whole genome shotgun (WGS) entry which is preliminary data.</text>
</comment>
<keyword evidence="2" id="KW-0808">Transferase</keyword>
<feature type="domain" description="N-acetyltransferase" evidence="1">
    <location>
        <begin position="10"/>
        <end position="95"/>
    </location>
</feature>
<reference evidence="3" key="1">
    <citation type="journal article" date="2019" name="Int. J. Syst. Evol. Microbiol.">
        <title>The Global Catalogue of Microorganisms (GCM) 10K type strain sequencing project: providing services to taxonomists for standard genome sequencing and annotation.</title>
        <authorList>
            <consortium name="The Broad Institute Genomics Platform"/>
            <consortium name="The Broad Institute Genome Sequencing Center for Infectious Disease"/>
            <person name="Wu L."/>
            <person name="Ma J."/>
        </authorList>
    </citation>
    <scope>NUCLEOTIDE SEQUENCE [LARGE SCALE GENOMIC DNA]</scope>
    <source>
        <strain evidence="3">CGMCC 1.13574</strain>
    </source>
</reference>
<dbReference type="GO" id="GO:0016746">
    <property type="term" value="F:acyltransferase activity"/>
    <property type="evidence" value="ECO:0007669"/>
    <property type="project" value="UniProtKB-KW"/>
</dbReference>
<dbReference type="CDD" id="cd04301">
    <property type="entry name" value="NAT_SF"/>
    <property type="match status" value="1"/>
</dbReference>
<evidence type="ECO:0000313" key="3">
    <source>
        <dbReference type="Proteomes" id="UP001595892"/>
    </source>
</evidence>
<dbReference type="PANTHER" id="PTHR31435:SF10">
    <property type="entry name" value="BSR4717 PROTEIN"/>
    <property type="match status" value="1"/>
</dbReference>
<proteinExistence type="predicted"/>
<dbReference type="SUPFAM" id="SSF55729">
    <property type="entry name" value="Acyl-CoA N-acyltransferases (Nat)"/>
    <property type="match status" value="1"/>
</dbReference>
<sequence length="108" mass="11781">MQTEVPIEIRCDAGAQRLEAHVGDARAYVAFEEEDGVVTFTHTVVPETLRGRGIGTRLVREALDCARREGLAVVPRCAMFAAYMRRHEETQDLLSASGRTLLGLGPAA</sequence>
<dbReference type="Pfam" id="PF14542">
    <property type="entry name" value="Acetyltransf_CG"/>
    <property type="match status" value="1"/>
</dbReference>